<dbReference type="SMART" id="SM00642">
    <property type="entry name" value="Aamy"/>
    <property type="match status" value="1"/>
</dbReference>
<dbReference type="RefSeq" id="WP_271883713.1">
    <property type="nucleotide sequence ID" value="NZ_CP067136.1"/>
</dbReference>
<dbReference type="Gene3D" id="3.90.400.10">
    <property type="entry name" value="Oligo-1,6-glucosidase, Domain 2"/>
    <property type="match status" value="1"/>
</dbReference>
<dbReference type="Gene3D" id="2.60.40.1180">
    <property type="entry name" value="Golgi alpha-mannosidase II"/>
    <property type="match status" value="1"/>
</dbReference>
<sequence length="536" mass="61339">MTETAVDRDWWRGSVTYQVYPRSFMDSNDDGIGDLKGITDRLDYIASLGVDAIWLSPFFTSPMKDMGYDVSDYTDVDPVFGDLADFDALVARAHELGLKVIIDQVISHSSDQHPFFEESRSSRDNDKADWYVWADPRPDGTPPNNWLSIFGGSSWEWDTRRRQYYLHNFLKEQPDWNFHNPRVQDYLLDQMRFWLERGVDGFRLDTVNFYFHDKLLRDNAANPLPWAQDAVRPFEMQFCLFSKNQPENLDFLERLRALMDEFDARTTVGEVGDSHMAIRLMGEYTSGKRLHMAYSFEMLGPDFTASHFRSRIQAFFSGAPDGWPCWAFSNHDVPRHVGRWLPHAADQDDLARQAAAMLLSFEGSVCLYQGEELGQVDTELTFEELTDPDGITFWPEYKGRDGCRTPMAWDSAARNGGFSGADTTWLPVKAPQQERAASVQEDDPDSVLNFYRRMLALRKSEPDLRDGAIHFLDLPEPILGYRRGEDFICLFNLSADEVVAPLNGRVLPVLTQAADIFDDEVRLGPNGFVIARMSGD</sequence>
<dbReference type="InterPro" id="IPR006047">
    <property type="entry name" value="GH13_cat_dom"/>
</dbReference>
<name>A0ABY7SJR8_9RHOB</name>
<evidence type="ECO:0000313" key="3">
    <source>
        <dbReference type="EMBL" id="WCR07046.1"/>
    </source>
</evidence>
<comment type="similarity">
    <text evidence="1">Belongs to the glycosyl hydrolase 13 family.</text>
</comment>
<feature type="domain" description="Glycosyl hydrolase family 13 catalytic" evidence="2">
    <location>
        <begin position="18"/>
        <end position="404"/>
    </location>
</feature>
<reference evidence="3 4" key="1">
    <citation type="submission" date="2021-01" db="EMBL/GenBank/DDBJ databases">
        <title>Biogeographic distribution of Paracoccus.</title>
        <authorList>
            <person name="Hollensteiner J."/>
            <person name="Leineberger J."/>
            <person name="Brinkhoff T."/>
            <person name="Daniel R."/>
        </authorList>
    </citation>
    <scope>NUCLEOTIDE SEQUENCE [LARGE SCALE GENOMIC DNA]</scope>
    <source>
        <strain evidence="3 4">KCTC 22803</strain>
    </source>
</reference>
<evidence type="ECO:0000256" key="1">
    <source>
        <dbReference type="ARBA" id="ARBA00008061"/>
    </source>
</evidence>
<accession>A0ABY7SJR8</accession>
<keyword evidence="4" id="KW-1185">Reference proteome</keyword>
<dbReference type="PANTHER" id="PTHR10357">
    <property type="entry name" value="ALPHA-AMYLASE FAMILY MEMBER"/>
    <property type="match status" value="1"/>
</dbReference>
<dbReference type="InterPro" id="IPR045857">
    <property type="entry name" value="O16G_dom_2"/>
</dbReference>
<dbReference type="CDD" id="cd11330">
    <property type="entry name" value="AmyAc_OligoGlu"/>
    <property type="match status" value="1"/>
</dbReference>
<organism evidence="3 4">
    <name type="scientific">Paracoccus fistulariae</name>
    <dbReference type="NCBI Taxonomy" id="658446"/>
    <lineage>
        <taxon>Bacteria</taxon>
        <taxon>Pseudomonadati</taxon>
        <taxon>Pseudomonadota</taxon>
        <taxon>Alphaproteobacteria</taxon>
        <taxon>Rhodobacterales</taxon>
        <taxon>Paracoccaceae</taxon>
        <taxon>Paracoccus</taxon>
    </lineage>
</organism>
<dbReference type="Gene3D" id="3.20.20.80">
    <property type="entry name" value="Glycosidases"/>
    <property type="match status" value="2"/>
</dbReference>
<evidence type="ECO:0000259" key="2">
    <source>
        <dbReference type="SMART" id="SM00642"/>
    </source>
</evidence>
<dbReference type="InterPro" id="IPR013780">
    <property type="entry name" value="Glyco_hydro_b"/>
</dbReference>
<dbReference type="InterPro" id="IPR017853">
    <property type="entry name" value="GH"/>
</dbReference>
<dbReference type="Pfam" id="PF00128">
    <property type="entry name" value="Alpha-amylase"/>
    <property type="match status" value="1"/>
</dbReference>
<dbReference type="Proteomes" id="UP001219349">
    <property type="component" value="Chromosome"/>
</dbReference>
<dbReference type="EMBL" id="CP067136">
    <property type="protein sequence ID" value="WCR07046.1"/>
    <property type="molecule type" value="Genomic_DNA"/>
</dbReference>
<dbReference type="SUPFAM" id="SSF51445">
    <property type="entry name" value="(Trans)glycosidases"/>
    <property type="match status" value="1"/>
</dbReference>
<dbReference type="PANTHER" id="PTHR10357:SF179">
    <property type="entry name" value="NEUTRAL AND BASIC AMINO ACID TRANSPORT PROTEIN RBAT"/>
    <property type="match status" value="1"/>
</dbReference>
<evidence type="ECO:0000313" key="4">
    <source>
        <dbReference type="Proteomes" id="UP001219349"/>
    </source>
</evidence>
<proteinExistence type="inferred from homology"/>
<gene>
    <name evidence="3" type="ORF">JHX87_16545</name>
</gene>
<protein>
    <submittedName>
        <fullName evidence="3">DUF3459 domain-containing protein</fullName>
    </submittedName>
</protein>